<evidence type="ECO:0000313" key="3">
    <source>
        <dbReference type="Proteomes" id="UP000562027"/>
    </source>
</evidence>
<name>A0A840L3D3_9BURK</name>
<sequence>MLRKAPAALLLMAVFLPACGTAKPEEPRLVEVDTAFQLPLGASAQLRGSHLRLGFDAVLSDSRCPKGEQCVWAGEAVVRIWLQRASAGRQSLDLRLPPHAEPGSPSQALRLIRLEPAPVAGKTFAQADYVATLLIPAESLSAMEVAADK</sequence>
<evidence type="ECO:0000256" key="1">
    <source>
        <dbReference type="SAM" id="SignalP"/>
    </source>
</evidence>
<reference evidence="2 3" key="1">
    <citation type="submission" date="2020-08" db="EMBL/GenBank/DDBJ databases">
        <title>Functional genomics of gut bacteria from endangered species of beetles.</title>
        <authorList>
            <person name="Carlos-Shanley C."/>
        </authorList>
    </citation>
    <scope>NUCLEOTIDE SEQUENCE [LARGE SCALE GENOMIC DNA]</scope>
    <source>
        <strain evidence="2 3">S00239</strain>
    </source>
</reference>
<keyword evidence="3" id="KW-1185">Reference proteome</keyword>
<feature type="signal peptide" evidence="1">
    <location>
        <begin position="1"/>
        <end position="20"/>
    </location>
</feature>
<dbReference type="AlphaFoldDB" id="A0A840L3D3"/>
<proteinExistence type="predicted"/>
<feature type="chain" id="PRO_5032578826" evidence="1">
    <location>
        <begin position="21"/>
        <end position="149"/>
    </location>
</feature>
<dbReference type="Proteomes" id="UP000562027">
    <property type="component" value="Unassembled WGS sequence"/>
</dbReference>
<comment type="caution">
    <text evidence="2">The sequence shown here is derived from an EMBL/GenBank/DDBJ whole genome shotgun (WGS) entry which is preliminary data.</text>
</comment>
<accession>A0A840L3D3</accession>
<dbReference type="EMBL" id="JACHLP010000002">
    <property type="protein sequence ID" value="MBB4842456.1"/>
    <property type="molecule type" value="Genomic_DNA"/>
</dbReference>
<organism evidence="2 3">
    <name type="scientific">Roseateles oligotrophus</name>
    <dbReference type="NCBI Taxonomy" id="1769250"/>
    <lineage>
        <taxon>Bacteria</taxon>
        <taxon>Pseudomonadati</taxon>
        <taxon>Pseudomonadota</taxon>
        <taxon>Betaproteobacteria</taxon>
        <taxon>Burkholderiales</taxon>
        <taxon>Sphaerotilaceae</taxon>
        <taxon>Roseateles</taxon>
    </lineage>
</organism>
<dbReference type="RefSeq" id="WP_184296789.1">
    <property type="nucleotide sequence ID" value="NZ_JACHLP010000002.1"/>
</dbReference>
<protein>
    <submittedName>
        <fullName evidence="2">Uncharacterized protein</fullName>
    </submittedName>
</protein>
<keyword evidence="1" id="KW-0732">Signal</keyword>
<gene>
    <name evidence="2" type="ORF">HNP55_000971</name>
</gene>
<evidence type="ECO:0000313" key="2">
    <source>
        <dbReference type="EMBL" id="MBB4842456.1"/>
    </source>
</evidence>